<protein>
    <recommendedName>
        <fullName evidence="4">HTH araC/xylS-type domain-containing protein</fullName>
    </recommendedName>
</protein>
<dbReference type="RefSeq" id="WP_213413431.1">
    <property type="nucleotide sequence ID" value="NZ_BOVK01000052.1"/>
</dbReference>
<evidence type="ECO:0000313" key="6">
    <source>
        <dbReference type="Proteomes" id="UP000677918"/>
    </source>
</evidence>
<evidence type="ECO:0000256" key="3">
    <source>
        <dbReference type="ARBA" id="ARBA00023163"/>
    </source>
</evidence>
<accession>A0A8J4H6H9</accession>
<keyword evidence="2" id="KW-0238">DNA-binding</keyword>
<dbReference type="InterPro" id="IPR020449">
    <property type="entry name" value="Tscrpt_reg_AraC-type_HTH"/>
</dbReference>
<dbReference type="InterPro" id="IPR037923">
    <property type="entry name" value="HTH-like"/>
</dbReference>
<dbReference type="GO" id="GO:0043565">
    <property type="term" value="F:sequence-specific DNA binding"/>
    <property type="evidence" value="ECO:0007669"/>
    <property type="project" value="InterPro"/>
</dbReference>
<keyword evidence="3" id="KW-0804">Transcription</keyword>
<evidence type="ECO:0000259" key="4">
    <source>
        <dbReference type="PROSITE" id="PS01124"/>
    </source>
</evidence>
<dbReference type="Gene3D" id="2.60.120.10">
    <property type="entry name" value="Jelly Rolls"/>
    <property type="match status" value="1"/>
</dbReference>
<keyword evidence="1" id="KW-0805">Transcription regulation</keyword>
<dbReference type="InterPro" id="IPR013096">
    <property type="entry name" value="Cupin_2"/>
</dbReference>
<dbReference type="PANTHER" id="PTHR43280">
    <property type="entry name" value="ARAC-FAMILY TRANSCRIPTIONAL REGULATOR"/>
    <property type="match status" value="1"/>
</dbReference>
<dbReference type="Proteomes" id="UP000677918">
    <property type="component" value="Unassembled WGS sequence"/>
</dbReference>
<dbReference type="InterPro" id="IPR018062">
    <property type="entry name" value="HTH_AraC-typ_CS"/>
</dbReference>
<dbReference type="PANTHER" id="PTHR43280:SF10">
    <property type="entry name" value="REGULATORY PROTEIN POCR"/>
    <property type="match status" value="1"/>
</dbReference>
<gene>
    <name evidence="5" type="ORF">XYCOK13_34390</name>
</gene>
<evidence type="ECO:0000256" key="1">
    <source>
        <dbReference type="ARBA" id="ARBA00023015"/>
    </source>
</evidence>
<organism evidence="5 6">
    <name type="scientific">Xylanibacillus composti</name>
    <dbReference type="NCBI Taxonomy" id="1572762"/>
    <lineage>
        <taxon>Bacteria</taxon>
        <taxon>Bacillati</taxon>
        <taxon>Bacillota</taxon>
        <taxon>Bacilli</taxon>
        <taxon>Bacillales</taxon>
        <taxon>Paenibacillaceae</taxon>
        <taxon>Xylanibacillus</taxon>
    </lineage>
</organism>
<keyword evidence="6" id="KW-1185">Reference proteome</keyword>
<comment type="caution">
    <text evidence="5">The sequence shown here is derived from an EMBL/GenBank/DDBJ whole genome shotgun (WGS) entry which is preliminary data.</text>
</comment>
<proteinExistence type="predicted"/>
<reference evidence="5" key="1">
    <citation type="submission" date="2021-04" db="EMBL/GenBank/DDBJ databases">
        <title>Draft genome sequence of Xylanibacillus composti strain K13.</title>
        <authorList>
            <person name="Uke A."/>
            <person name="Chhe C."/>
            <person name="Baramee S."/>
            <person name="Kosugi A."/>
        </authorList>
    </citation>
    <scope>NUCLEOTIDE SEQUENCE</scope>
    <source>
        <strain evidence="5">K13</strain>
    </source>
</reference>
<dbReference type="Pfam" id="PF12833">
    <property type="entry name" value="HTH_18"/>
    <property type="match status" value="1"/>
</dbReference>
<feature type="domain" description="HTH araC/xylS-type" evidence="4">
    <location>
        <begin position="349"/>
        <end position="448"/>
    </location>
</feature>
<dbReference type="PRINTS" id="PR00032">
    <property type="entry name" value="HTHARAC"/>
</dbReference>
<dbReference type="SUPFAM" id="SSF46689">
    <property type="entry name" value="Homeodomain-like"/>
    <property type="match status" value="1"/>
</dbReference>
<dbReference type="PROSITE" id="PS00041">
    <property type="entry name" value="HTH_ARAC_FAMILY_1"/>
    <property type="match status" value="1"/>
</dbReference>
<sequence length="466" mass="53558">MEGKATVRKYENSIQEFAIPDYLFRFQLHGTHWRMVDPGWQYPMHAHHFLEINLVLEGEQATVIGDKEWKQRAGDILYIPPWAQHSSRNGGDGAMTYMSLHVDMDDEVLYPLLAQLDCTLIASGTEMNGKIRRCLEPFVRSLEQSAPPAGMEATNRVVGLQLTTILVEWALAERNVDAGPQELVLPRDQLQFRERSFMEKKVKELFADSRHTAAISRDEAWLPHFRWIGVYTVHFLEETFWDKTTRFSAKLSLEEALDALGTVVVVIREPILNVVVFSNQFTVPPMEDYVGLCKSVLEKKLQTGVAVSLEGVTSDIAEAAKLYRASKQTFLNEPLSAWRSRDFIHRIIRDAIRCMEEEYTDPGLSLAQLAKRMEITPNYLSALFTSQTGRTFSQHLSQIRMHHARRLLRETNMKIYEIAERSGYTDYTYFSRVFRKTFSVSPNQYRTSALVKPSSKEDSPPVQELR</sequence>
<dbReference type="GO" id="GO:0003700">
    <property type="term" value="F:DNA-binding transcription factor activity"/>
    <property type="evidence" value="ECO:0007669"/>
    <property type="project" value="InterPro"/>
</dbReference>
<evidence type="ECO:0000313" key="5">
    <source>
        <dbReference type="EMBL" id="GIQ70615.1"/>
    </source>
</evidence>
<dbReference type="SUPFAM" id="SSF51215">
    <property type="entry name" value="Regulatory protein AraC"/>
    <property type="match status" value="1"/>
</dbReference>
<dbReference type="Pfam" id="PF07883">
    <property type="entry name" value="Cupin_2"/>
    <property type="match status" value="1"/>
</dbReference>
<dbReference type="AlphaFoldDB" id="A0A8J4H6H9"/>
<evidence type="ECO:0000256" key="2">
    <source>
        <dbReference type="ARBA" id="ARBA00023125"/>
    </source>
</evidence>
<dbReference type="InterPro" id="IPR018060">
    <property type="entry name" value="HTH_AraC"/>
</dbReference>
<name>A0A8J4H6H9_9BACL</name>
<dbReference type="EMBL" id="BOVK01000052">
    <property type="protein sequence ID" value="GIQ70615.1"/>
    <property type="molecule type" value="Genomic_DNA"/>
</dbReference>
<dbReference type="InterPro" id="IPR009057">
    <property type="entry name" value="Homeodomain-like_sf"/>
</dbReference>
<dbReference type="SMART" id="SM00342">
    <property type="entry name" value="HTH_ARAC"/>
    <property type="match status" value="1"/>
</dbReference>
<dbReference type="InterPro" id="IPR014710">
    <property type="entry name" value="RmlC-like_jellyroll"/>
</dbReference>
<dbReference type="Gene3D" id="1.10.10.60">
    <property type="entry name" value="Homeodomain-like"/>
    <property type="match status" value="2"/>
</dbReference>
<dbReference type="PROSITE" id="PS01124">
    <property type="entry name" value="HTH_ARAC_FAMILY_2"/>
    <property type="match status" value="1"/>
</dbReference>